<gene>
    <name evidence="1" type="ORF">MCEL_00220</name>
</gene>
<organism evidence="1 2">
    <name type="scientific">Mycolicibacterium celeriflavum</name>
    <name type="common">Mycobacterium celeriflavum</name>
    <dbReference type="NCBI Taxonomy" id="1249101"/>
    <lineage>
        <taxon>Bacteria</taxon>
        <taxon>Bacillati</taxon>
        <taxon>Actinomycetota</taxon>
        <taxon>Actinomycetes</taxon>
        <taxon>Mycobacteriales</taxon>
        <taxon>Mycobacteriaceae</taxon>
        <taxon>Mycolicibacterium</taxon>
    </lineage>
</organism>
<accession>A0A7I7RB51</accession>
<dbReference type="AlphaFoldDB" id="A0A7I7RB51"/>
<keyword evidence="2" id="KW-1185">Reference proteome</keyword>
<dbReference type="KEGG" id="mcee:MCEL_00220"/>
<evidence type="ECO:0000313" key="2">
    <source>
        <dbReference type="Proteomes" id="UP000466431"/>
    </source>
</evidence>
<evidence type="ECO:0000313" key="1">
    <source>
        <dbReference type="EMBL" id="BBY41727.1"/>
    </source>
</evidence>
<protein>
    <submittedName>
        <fullName evidence="1">Uncharacterized protein</fullName>
    </submittedName>
</protein>
<proteinExistence type="predicted"/>
<dbReference type="EMBL" id="AP022591">
    <property type="protein sequence ID" value="BBY41727.1"/>
    <property type="molecule type" value="Genomic_DNA"/>
</dbReference>
<reference evidence="1 2" key="1">
    <citation type="journal article" date="2019" name="Emerg. Microbes Infect.">
        <title>Comprehensive subspecies identification of 175 nontuberculous mycobacteria species based on 7547 genomic profiles.</title>
        <authorList>
            <person name="Matsumoto Y."/>
            <person name="Kinjo T."/>
            <person name="Motooka D."/>
            <person name="Nabeya D."/>
            <person name="Jung N."/>
            <person name="Uechi K."/>
            <person name="Horii T."/>
            <person name="Iida T."/>
            <person name="Fujita J."/>
            <person name="Nakamura S."/>
        </authorList>
    </citation>
    <scope>NUCLEOTIDE SEQUENCE [LARGE SCALE GENOMIC DNA]</scope>
    <source>
        <strain evidence="1 2">JCM 18439</strain>
    </source>
</reference>
<sequence length="76" mass="7945">MVSALCASSDGWRRTVSTTLVAKGTLRVNTAAAAATAIPSRCRCGDGETVARSVNSGVQMESGQKLTIWSGSQIEW</sequence>
<dbReference type="Proteomes" id="UP000466431">
    <property type="component" value="Chromosome"/>
</dbReference>
<name>A0A7I7RB51_MYCCF</name>